<dbReference type="InterPro" id="IPR019786">
    <property type="entry name" value="Zinc_finger_PHD-type_CS"/>
</dbReference>
<feature type="non-terminal residue" evidence="8">
    <location>
        <position position="199"/>
    </location>
</feature>
<comment type="subcellular location">
    <subcellularLocation>
        <location evidence="1">Nucleus</location>
    </subcellularLocation>
</comment>
<dbReference type="InterPro" id="IPR019787">
    <property type="entry name" value="Znf_PHD-finger"/>
</dbReference>
<protein>
    <recommendedName>
        <fullName evidence="7">PHD-type domain-containing protein</fullName>
    </recommendedName>
</protein>
<feature type="domain" description="PHD-type" evidence="7">
    <location>
        <begin position="48"/>
        <end position="99"/>
    </location>
</feature>
<evidence type="ECO:0000256" key="2">
    <source>
        <dbReference type="ARBA" id="ARBA00022723"/>
    </source>
</evidence>
<dbReference type="Gene3D" id="3.30.40.10">
    <property type="entry name" value="Zinc/RING finger domain, C3HC4 (zinc finger)"/>
    <property type="match status" value="1"/>
</dbReference>
<evidence type="ECO:0000313" key="9">
    <source>
        <dbReference type="Proteomes" id="UP000321570"/>
    </source>
</evidence>
<evidence type="ECO:0000256" key="1">
    <source>
        <dbReference type="ARBA" id="ARBA00004123"/>
    </source>
</evidence>
<keyword evidence="9" id="KW-1185">Reference proteome</keyword>
<keyword evidence="4" id="KW-0862">Zinc</keyword>
<dbReference type="Pfam" id="PF00628">
    <property type="entry name" value="PHD"/>
    <property type="match status" value="1"/>
</dbReference>
<evidence type="ECO:0000259" key="7">
    <source>
        <dbReference type="PROSITE" id="PS50016"/>
    </source>
</evidence>
<dbReference type="GO" id="GO:0008270">
    <property type="term" value="F:zinc ion binding"/>
    <property type="evidence" value="ECO:0007669"/>
    <property type="project" value="UniProtKB-KW"/>
</dbReference>
<evidence type="ECO:0000313" key="8">
    <source>
        <dbReference type="EMBL" id="VUZ40752.1"/>
    </source>
</evidence>
<keyword evidence="2" id="KW-0479">Metal-binding</keyword>
<evidence type="ECO:0000256" key="6">
    <source>
        <dbReference type="PROSITE-ProRule" id="PRU00146"/>
    </source>
</evidence>
<accession>A0A564Y0F3</accession>
<keyword evidence="3 6" id="KW-0863">Zinc-finger</keyword>
<dbReference type="GO" id="GO:0048188">
    <property type="term" value="C:Set1C/COMPASS complex"/>
    <property type="evidence" value="ECO:0007669"/>
    <property type="project" value="InterPro"/>
</dbReference>
<dbReference type="EMBL" id="CABIJS010000044">
    <property type="protein sequence ID" value="VUZ40752.1"/>
    <property type="molecule type" value="Genomic_DNA"/>
</dbReference>
<dbReference type="GO" id="GO:0045893">
    <property type="term" value="P:positive regulation of DNA-templated transcription"/>
    <property type="evidence" value="ECO:0007669"/>
    <property type="project" value="TreeGrafter"/>
</dbReference>
<dbReference type="PROSITE" id="PS01359">
    <property type="entry name" value="ZF_PHD_1"/>
    <property type="match status" value="1"/>
</dbReference>
<sequence length="199" mass="23330">MEQLNTGRSFDNLYDNVYSTMIDDELRMLYCLRKINNRKSKHRDQENVIYCICRQPGYSGFMLQCELCRDWFHKKCVGFSSKNVDISRLRYVCPHCERTSRPELAEVISILKELVPHFLGLEDEGDEDVPSYRLGDWSKSLENIGSELISALSSIPFLLKFPLLTAIQLACERAFIFASRAKDVIDKQRELWELLREYE</sequence>
<dbReference type="InterPro" id="IPR011011">
    <property type="entry name" value="Znf_FYVE_PHD"/>
</dbReference>
<gene>
    <name evidence="8" type="ORF">WMSIL1_LOCUS1800</name>
</gene>
<name>A0A564Y0F3_HYMDI</name>
<keyword evidence="5" id="KW-0539">Nucleus</keyword>
<dbReference type="PROSITE" id="PS50016">
    <property type="entry name" value="ZF_PHD_2"/>
    <property type="match status" value="1"/>
</dbReference>
<dbReference type="InterPro" id="IPR013083">
    <property type="entry name" value="Znf_RING/FYVE/PHD"/>
</dbReference>
<evidence type="ECO:0000256" key="3">
    <source>
        <dbReference type="ARBA" id="ARBA00022771"/>
    </source>
</evidence>
<evidence type="ECO:0000256" key="5">
    <source>
        <dbReference type="ARBA" id="ARBA00023242"/>
    </source>
</evidence>
<dbReference type="PANTHER" id="PTHR46174:SF1">
    <property type="entry name" value="CXXC-TYPE ZINC FINGER PROTEIN 1"/>
    <property type="match status" value="1"/>
</dbReference>
<dbReference type="SUPFAM" id="SSF57903">
    <property type="entry name" value="FYVE/PHD zinc finger"/>
    <property type="match status" value="1"/>
</dbReference>
<evidence type="ECO:0000256" key="4">
    <source>
        <dbReference type="ARBA" id="ARBA00022833"/>
    </source>
</evidence>
<dbReference type="SMART" id="SM00249">
    <property type="entry name" value="PHD"/>
    <property type="match status" value="1"/>
</dbReference>
<dbReference type="AlphaFoldDB" id="A0A564Y0F3"/>
<dbReference type="Proteomes" id="UP000321570">
    <property type="component" value="Unassembled WGS sequence"/>
</dbReference>
<reference evidence="8 9" key="1">
    <citation type="submission" date="2019-07" db="EMBL/GenBank/DDBJ databases">
        <authorList>
            <person name="Jastrzebski P J."/>
            <person name="Paukszto L."/>
            <person name="Jastrzebski P J."/>
        </authorList>
    </citation>
    <scope>NUCLEOTIDE SEQUENCE [LARGE SCALE GENOMIC DNA]</scope>
    <source>
        <strain evidence="8 9">WMS-il1</strain>
    </source>
</reference>
<dbReference type="PANTHER" id="PTHR46174">
    <property type="entry name" value="CXXC-TYPE ZINC FINGER PROTEIN 1"/>
    <property type="match status" value="1"/>
</dbReference>
<dbReference type="InterPro" id="IPR037869">
    <property type="entry name" value="Spp1/CFP1"/>
</dbReference>
<organism evidence="8 9">
    <name type="scientific">Hymenolepis diminuta</name>
    <name type="common">Rat tapeworm</name>
    <dbReference type="NCBI Taxonomy" id="6216"/>
    <lineage>
        <taxon>Eukaryota</taxon>
        <taxon>Metazoa</taxon>
        <taxon>Spiralia</taxon>
        <taxon>Lophotrochozoa</taxon>
        <taxon>Platyhelminthes</taxon>
        <taxon>Cestoda</taxon>
        <taxon>Eucestoda</taxon>
        <taxon>Cyclophyllidea</taxon>
        <taxon>Hymenolepididae</taxon>
        <taxon>Hymenolepis</taxon>
    </lineage>
</organism>
<dbReference type="InterPro" id="IPR001965">
    <property type="entry name" value="Znf_PHD"/>
</dbReference>
<proteinExistence type="predicted"/>